<dbReference type="EMBL" id="BAABKP010000001">
    <property type="protein sequence ID" value="GAA4786748.1"/>
    <property type="molecule type" value="Genomic_DNA"/>
</dbReference>
<keyword evidence="3" id="KW-0741">SOS mutagenesis</keyword>
<dbReference type="InterPro" id="IPR025188">
    <property type="entry name" value="DUF4113"/>
</dbReference>
<organism evidence="8 9">
    <name type="scientific">Rothia endophytica</name>
    <dbReference type="NCBI Taxonomy" id="1324766"/>
    <lineage>
        <taxon>Bacteria</taxon>
        <taxon>Bacillati</taxon>
        <taxon>Actinomycetota</taxon>
        <taxon>Actinomycetes</taxon>
        <taxon>Micrococcales</taxon>
        <taxon>Micrococcaceae</taxon>
        <taxon>Rothia</taxon>
    </lineage>
</organism>
<dbReference type="PANTHER" id="PTHR11076:SF34">
    <property type="entry name" value="PROTEIN UMUC"/>
    <property type="match status" value="1"/>
</dbReference>
<name>A0ABP9AYD1_9MICC</name>
<dbReference type="InterPro" id="IPR001126">
    <property type="entry name" value="UmuC"/>
</dbReference>
<dbReference type="Proteomes" id="UP001500187">
    <property type="component" value="Unassembled WGS sequence"/>
</dbReference>
<evidence type="ECO:0000313" key="8">
    <source>
        <dbReference type="EMBL" id="GAA4786748.1"/>
    </source>
</evidence>
<dbReference type="PANTHER" id="PTHR11076">
    <property type="entry name" value="DNA REPAIR POLYMERASE UMUC / TRANSFERASE FAMILY MEMBER"/>
    <property type="match status" value="1"/>
</dbReference>
<dbReference type="Pfam" id="PF00817">
    <property type="entry name" value="IMS"/>
    <property type="match status" value="1"/>
</dbReference>
<evidence type="ECO:0000259" key="7">
    <source>
        <dbReference type="PROSITE" id="PS50173"/>
    </source>
</evidence>
<dbReference type="Gene3D" id="3.30.70.270">
    <property type="match status" value="1"/>
</dbReference>
<proteinExistence type="inferred from homology"/>
<protein>
    <submittedName>
        <fullName evidence="8">Y-family DNA polymerase</fullName>
    </submittedName>
</protein>
<dbReference type="Pfam" id="PF11799">
    <property type="entry name" value="IMS_C"/>
    <property type="match status" value="1"/>
</dbReference>
<dbReference type="RefSeq" id="WP_345443166.1">
    <property type="nucleotide sequence ID" value="NZ_BAABKP010000001.1"/>
</dbReference>
<comment type="similarity">
    <text evidence="1">Belongs to the DNA polymerase type-Y family.</text>
</comment>
<dbReference type="PROSITE" id="PS50173">
    <property type="entry name" value="UMUC"/>
    <property type="match status" value="1"/>
</dbReference>
<dbReference type="CDD" id="cd01700">
    <property type="entry name" value="PolY_Pol_V_umuC"/>
    <property type="match status" value="1"/>
</dbReference>
<evidence type="ECO:0000313" key="9">
    <source>
        <dbReference type="Proteomes" id="UP001500187"/>
    </source>
</evidence>
<dbReference type="SUPFAM" id="SSF56672">
    <property type="entry name" value="DNA/RNA polymerases"/>
    <property type="match status" value="1"/>
</dbReference>
<keyword evidence="5" id="KW-0742">SOS response</keyword>
<gene>
    <name evidence="8" type="ORF">GCM10023352_00300</name>
</gene>
<dbReference type="Gene3D" id="3.40.1170.60">
    <property type="match status" value="1"/>
</dbReference>
<evidence type="ECO:0000256" key="5">
    <source>
        <dbReference type="ARBA" id="ARBA00023236"/>
    </source>
</evidence>
<keyword evidence="9" id="KW-1185">Reference proteome</keyword>
<comment type="caution">
    <text evidence="8">The sequence shown here is derived from an EMBL/GenBank/DDBJ whole genome shotgun (WGS) entry which is preliminary data.</text>
</comment>
<evidence type="ECO:0000256" key="2">
    <source>
        <dbReference type="ARBA" id="ARBA00022763"/>
    </source>
</evidence>
<accession>A0ABP9AYD1</accession>
<evidence type="ECO:0000256" key="3">
    <source>
        <dbReference type="ARBA" id="ARBA00023199"/>
    </source>
</evidence>
<dbReference type="Pfam" id="PF13438">
    <property type="entry name" value="DUF4113"/>
    <property type="match status" value="1"/>
</dbReference>
<dbReference type="InterPro" id="IPR017961">
    <property type="entry name" value="DNA_pol_Y-fam_little_finger"/>
</dbReference>
<evidence type="ECO:0000256" key="1">
    <source>
        <dbReference type="ARBA" id="ARBA00010945"/>
    </source>
</evidence>
<keyword evidence="2" id="KW-0227">DNA damage</keyword>
<keyword evidence="4" id="KW-0234">DNA repair</keyword>
<dbReference type="InterPro" id="IPR043128">
    <property type="entry name" value="Rev_trsase/Diguanyl_cyclase"/>
</dbReference>
<comment type="function">
    <text evidence="6">Poorly processive, error-prone DNA polymerase involved in untargeted mutagenesis. Copies undamaged DNA at stalled replication forks, which arise in vivo from mismatched or misaligned primer ends. These misaligned primers can be extended by PolIV. Exhibits no 3'-5' exonuclease (proofreading) activity. May be involved in translesional synthesis, in conjunction with the beta clamp from PolIII.</text>
</comment>
<sequence length="430" mass="46633">MCADTPRTLIFHVDINSCYTSCEKLLDPSIGNRPVLVLSNNDGCIISLDAAAKDLGFIMGQPWFTVQEKAKELGVVVRSSNYELYGDISHRVMLLLESYAQEFEQYSIDEAFLTITASLPQARVLARRIKEDLARRVGVPVCVGVAASKTLAKLANRTAKKIPALRGVCVWDALPPQRVDALLSTLPAGEIWGVGSRGAQKLAGMGILSVKDLKEASLGLIRKRFSVVLMRTVLELRGVRAIELEPERVFKDQMMYSRSFSDPVTSEDTMRQVLSIYAQRASGRLAKSGQVAGLVSAFCSTSRYAAGGFVRADVQVKLPAPTADPIILTQACAQLLERATFGAVRYAKAGVVVSDLTPAGATALLDPFALSHETRDIAGLVHSIKEKCGPRSLGVGYGGLAQSPAWEMKREMLSRRGTTHWAELPVAVIK</sequence>
<reference evidence="9" key="1">
    <citation type="journal article" date="2019" name="Int. J. Syst. Evol. Microbiol.">
        <title>The Global Catalogue of Microorganisms (GCM) 10K type strain sequencing project: providing services to taxonomists for standard genome sequencing and annotation.</title>
        <authorList>
            <consortium name="The Broad Institute Genomics Platform"/>
            <consortium name="The Broad Institute Genome Sequencing Center for Infectious Disease"/>
            <person name="Wu L."/>
            <person name="Ma J."/>
        </authorList>
    </citation>
    <scope>NUCLEOTIDE SEQUENCE [LARGE SCALE GENOMIC DNA]</scope>
    <source>
        <strain evidence="9">JCM 18541</strain>
    </source>
</reference>
<dbReference type="InterPro" id="IPR043502">
    <property type="entry name" value="DNA/RNA_pol_sf"/>
</dbReference>
<dbReference type="Gene3D" id="1.10.150.20">
    <property type="entry name" value="5' to 3' exonuclease, C-terminal subdomain"/>
    <property type="match status" value="1"/>
</dbReference>
<dbReference type="InterPro" id="IPR050116">
    <property type="entry name" value="DNA_polymerase-Y"/>
</dbReference>
<evidence type="ECO:0000256" key="4">
    <source>
        <dbReference type="ARBA" id="ARBA00023204"/>
    </source>
</evidence>
<feature type="domain" description="UmuC" evidence="7">
    <location>
        <begin position="10"/>
        <end position="195"/>
    </location>
</feature>
<evidence type="ECO:0000256" key="6">
    <source>
        <dbReference type="ARBA" id="ARBA00025589"/>
    </source>
</evidence>